<protein>
    <recommendedName>
        <fullName evidence="10">S1/P1 Nuclease</fullName>
    </recommendedName>
</protein>
<evidence type="ECO:0000256" key="2">
    <source>
        <dbReference type="ARBA" id="ARBA00022723"/>
    </source>
</evidence>
<dbReference type="GO" id="GO:0046872">
    <property type="term" value="F:metal ion binding"/>
    <property type="evidence" value="ECO:0007669"/>
    <property type="project" value="UniProtKB-KW"/>
</dbReference>
<dbReference type="InterPro" id="IPR008947">
    <property type="entry name" value="PLipase_C/P1_nuclease_dom_sf"/>
</dbReference>
<name>A0AA48HIM0_9BACT</name>
<organism evidence="8 9">
    <name type="scientific">Mesoterricola sediminis</name>
    <dbReference type="NCBI Taxonomy" id="2927980"/>
    <lineage>
        <taxon>Bacteria</taxon>
        <taxon>Pseudomonadati</taxon>
        <taxon>Acidobacteriota</taxon>
        <taxon>Holophagae</taxon>
        <taxon>Holophagales</taxon>
        <taxon>Holophagaceae</taxon>
        <taxon>Mesoterricola</taxon>
    </lineage>
</organism>
<evidence type="ECO:0008006" key="10">
    <source>
        <dbReference type="Google" id="ProtNLM"/>
    </source>
</evidence>
<dbReference type="Pfam" id="PF02265">
    <property type="entry name" value="S1-P1_nuclease"/>
    <property type="match status" value="1"/>
</dbReference>
<dbReference type="GO" id="GO:0003676">
    <property type="term" value="F:nucleic acid binding"/>
    <property type="evidence" value="ECO:0007669"/>
    <property type="project" value="InterPro"/>
</dbReference>
<dbReference type="SUPFAM" id="SSF48537">
    <property type="entry name" value="Phospholipase C/P1 nuclease"/>
    <property type="match status" value="1"/>
</dbReference>
<dbReference type="GO" id="GO:0016788">
    <property type="term" value="F:hydrolase activity, acting on ester bonds"/>
    <property type="evidence" value="ECO:0007669"/>
    <property type="project" value="InterPro"/>
</dbReference>
<evidence type="ECO:0000256" key="7">
    <source>
        <dbReference type="SAM" id="SignalP"/>
    </source>
</evidence>
<evidence type="ECO:0000313" key="9">
    <source>
        <dbReference type="Proteomes" id="UP001228113"/>
    </source>
</evidence>
<keyword evidence="3" id="KW-0255">Endonuclease</keyword>
<evidence type="ECO:0000313" key="8">
    <source>
        <dbReference type="EMBL" id="BDU78873.1"/>
    </source>
</evidence>
<proteinExistence type="predicted"/>
<evidence type="ECO:0000256" key="5">
    <source>
        <dbReference type="ARBA" id="ARBA00023157"/>
    </source>
</evidence>
<dbReference type="GO" id="GO:0004519">
    <property type="term" value="F:endonuclease activity"/>
    <property type="evidence" value="ECO:0007669"/>
    <property type="project" value="UniProtKB-KW"/>
</dbReference>
<dbReference type="RefSeq" id="WP_316410834.1">
    <property type="nucleotide sequence ID" value="NZ_AP027081.1"/>
</dbReference>
<keyword evidence="7" id="KW-0732">Signal</keyword>
<reference evidence="8" key="1">
    <citation type="journal article" date="2023" name="Int. J. Syst. Evol. Microbiol.">
        <title>Mesoterricola silvestris gen. nov., sp. nov., Mesoterricola sediminis sp. nov., Geothrix oryzae sp. nov., Geothrix edaphica sp. nov., Geothrix rubra sp. nov., and Geothrix limicola sp. nov., six novel members of Acidobacteriota isolated from soils.</title>
        <authorList>
            <person name="Itoh H."/>
            <person name="Sugisawa Y."/>
            <person name="Mise K."/>
            <person name="Xu Z."/>
            <person name="Kuniyasu M."/>
            <person name="Ushijima N."/>
            <person name="Kawano K."/>
            <person name="Kobayashi E."/>
            <person name="Shiratori Y."/>
            <person name="Masuda Y."/>
            <person name="Senoo K."/>
        </authorList>
    </citation>
    <scope>NUCLEOTIDE SEQUENCE</scope>
    <source>
        <strain evidence="8">W786</strain>
    </source>
</reference>
<dbReference type="AlphaFoldDB" id="A0AA48HIM0"/>
<evidence type="ECO:0000256" key="4">
    <source>
        <dbReference type="ARBA" id="ARBA00022801"/>
    </source>
</evidence>
<dbReference type="Proteomes" id="UP001228113">
    <property type="component" value="Chromosome"/>
</dbReference>
<keyword evidence="5" id="KW-1015">Disulfide bond</keyword>
<keyword evidence="6" id="KW-0325">Glycoprotein</keyword>
<feature type="chain" id="PRO_5041371080" description="S1/P1 Nuclease" evidence="7">
    <location>
        <begin position="21"/>
        <end position="279"/>
    </location>
</feature>
<dbReference type="EMBL" id="AP027081">
    <property type="protein sequence ID" value="BDU78873.1"/>
    <property type="molecule type" value="Genomic_DNA"/>
</dbReference>
<keyword evidence="9" id="KW-1185">Reference proteome</keyword>
<feature type="signal peptide" evidence="7">
    <location>
        <begin position="1"/>
        <end position="20"/>
    </location>
</feature>
<dbReference type="KEGG" id="msea:METESE_38310"/>
<evidence type="ECO:0000256" key="6">
    <source>
        <dbReference type="ARBA" id="ARBA00023180"/>
    </source>
</evidence>
<dbReference type="GO" id="GO:0006308">
    <property type="term" value="P:DNA catabolic process"/>
    <property type="evidence" value="ECO:0007669"/>
    <property type="project" value="InterPro"/>
</dbReference>
<evidence type="ECO:0000256" key="3">
    <source>
        <dbReference type="ARBA" id="ARBA00022759"/>
    </source>
</evidence>
<keyword evidence="1" id="KW-0540">Nuclease</keyword>
<keyword evidence="2" id="KW-0479">Metal-binding</keyword>
<keyword evidence="4" id="KW-0378">Hydrolase</keyword>
<dbReference type="InterPro" id="IPR003154">
    <property type="entry name" value="S1/P1nuclease"/>
</dbReference>
<sequence length="279" mass="30427">MLRWLAPFLLATLLPAQALAWGSLGHRIVAVAAAHDLPPGPAAWFNGAEADLTAHAMDPDHWKGRDHLEGPRHYLDCELYGGPASVPRDPAVARARLGPEAFLLAGQVPWVVLERVDRLAQAFRAGDAGAVRVEAARLSHYVGDLSVPLHTTTNHNGELSGQHGIHHRWESGLVEDLVRKGGWRPPVRAIRRLDDVPGAPWAWLADSHALVPGVLAADLEAAGRPEPAPTWRSHAYWQVFLDLQGRQVERQLDVAAVRTAQLILEAWHRAGEPPAPASR</sequence>
<dbReference type="Gene3D" id="1.10.575.10">
    <property type="entry name" value="P1 Nuclease"/>
    <property type="match status" value="1"/>
</dbReference>
<accession>A0AA48HIM0</accession>
<gene>
    <name evidence="8" type="ORF">METESE_38310</name>
</gene>
<evidence type="ECO:0000256" key="1">
    <source>
        <dbReference type="ARBA" id="ARBA00022722"/>
    </source>
</evidence>